<feature type="transmembrane region" description="Helical" evidence="1">
    <location>
        <begin position="40"/>
        <end position="58"/>
    </location>
</feature>
<feature type="transmembrane region" description="Helical" evidence="1">
    <location>
        <begin position="78"/>
        <end position="99"/>
    </location>
</feature>
<organism evidence="2 3">
    <name type="scientific">Metabacillus herbersteinensis</name>
    <dbReference type="NCBI Taxonomy" id="283816"/>
    <lineage>
        <taxon>Bacteria</taxon>
        <taxon>Bacillati</taxon>
        <taxon>Bacillota</taxon>
        <taxon>Bacilli</taxon>
        <taxon>Bacillales</taxon>
        <taxon>Bacillaceae</taxon>
        <taxon>Metabacillus</taxon>
    </lineage>
</organism>
<evidence type="ECO:0000313" key="3">
    <source>
        <dbReference type="Proteomes" id="UP001589854"/>
    </source>
</evidence>
<keyword evidence="1" id="KW-0472">Membrane</keyword>
<evidence type="ECO:0000313" key="2">
    <source>
        <dbReference type="EMBL" id="MFC0273539.1"/>
    </source>
</evidence>
<dbReference type="RefSeq" id="WP_378936929.1">
    <property type="nucleotide sequence ID" value="NZ_JBHLVO010000021.1"/>
</dbReference>
<reference evidence="2 3" key="1">
    <citation type="submission" date="2024-09" db="EMBL/GenBank/DDBJ databases">
        <authorList>
            <person name="Sun Q."/>
            <person name="Mori K."/>
        </authorList>
    </citation>
    <scope>NUCLEOTIDE SEQUENCE [LARGE SCALE GENOMIC DNA]</scope>
    <source>
        <strain evidence="2 3">CCM 7228</strain>
    </source>
</reference>
<gene>
    <name evidence="2" type="ORF">ACFFIX_19285</name>
</gene>
<accession>A0ABV6GIZ1</accession>
<comment type="caution">
    <text evidence="2">The sequence shown here is derived from an EMBL/GenBank/DDBJ whole genome shotgun (WGS) entry which is preliminary data.</text>
</comment>
<evidence type="ECO:0000256" key="1">
    <source>
        <dbReference type="SAM" id="Phobius"/>
    </source>
</evidence>
<feature type="transmembrane region" description="Helical" evidence="1">
    <location>
        <begin position="12"/>
        <end position="31"/>
    </location>
</feature>
<keyword evidence="3" id="KW-1185">Reference proteome</keyword>
<dbReference type="Proteomes" id="UP001589854">
    <property type="component" value="Unassembled WGS sequence"/>
</dbReference>
<proteinExistence type="predicted"/>
<dbReference type="EMBL" id="JBHLVO010000021">
    <property type="protein sequence ID" value="MFC0273539.1"/>
    <property type="molecule type" value="Genomic_DNA"/>
</dbReference>
<keyword evidence="1" id="KW-1133">Transmembrane helix</keyword>
<sequence length="104" mass="11566">MPLEQEVIGMLLGGFFIVMGIATVTTLVLWLKNKNNGSGFVWTLLHLLFFSVAMYFSLKAISFDYSHPMASEEISLQIGISGVIWAISVICLMIGIFNFSNEKI</sequence>
<name>A0ABV6GIZ1_9BACI</name>
<protein>
    <submittedName>
        <fullName evidence="2">Uncharacterized protein</fullName>
    </submittedName>
</protein>
<keyword evidence="1" id="KW-0812">Transmembrane</keyword>